<evidence type="ECO:0000313" key="1">
    <source>
        <dbReference type="EMBL" id="KAJ5491713.1"/>
    </source>
</evidence>
<dbReference type="AlphaFoldDB" id="A0A9X0BZW1"/>
<evidence type="ECO:0000313" key="2">
    <source>
        <dbReference type="Proteomes" id="UP001148312"/>
    </source>
</evidence>
<dbReference type="GeneID" id="81623131"/>
<dbReference type="Proteomes" id="UP001148312">
    <property type="component" value="Unassembled WGS sequence"/>
</dbReference>
<dbReference type="RefSeq" id="XP_056792841.1">
    <property type="nucleotide sequence ID" value="XM_056932882.1"/>
</dbReference>
<name>A0A9X0BZW1_9EURO</name>
<sequence length="102" mass="11541">MGGLEGPGLVNSWFSVKIKAQFKDLKEVLLLDFDLDCTCRASPLHSTSSFSWWWFNIISGDEQLELSQGSPMMRKCAVAFWDWVPLLDGRGSPVLQSQKYVL</sequence>
<accession>A0A9X0BZW1</accession>
<comment type="caution">
    <text evidence="1">The sequence shown here is derived from an EMBL/GenBank/DDBJ whole genome shotgun (WGS) entry which is preliminary data.</text>
</comment>
<gene>
    <name evidence="1" type="ORF">N7539_003280</name>
</gene>
<dbReference type="EMBL" id="JAPWDQ010000003">
    <property type="protein sequence ID" value="KAJ5491713.1"/>
    <property type="molecule type" value="Genomic_DNA"/>
</dbReference>
<protein>
    <submittedName>
        <fullName evidence="1">Uncharacterized protein</fullName>
    </submittedName>
</protein>
<keyword evidence="2" id="KW-1185">Reference proteome</keyword>
<proteinExistence type="predicted"/>
<reference evidence="1" key="1">
    <citation type="submission" date="2022-12" db="EMBL/GenBank/DDBJ databases">
        <authorList>
            <person name="Petersen C."/>
        </authorList>
    </citation>
    <scope>NUCLEOTIDE SEQUENCE</scope>
    <source>
        <strain evidence="1">IBT 30728</strain>
    </source>
</reference>
<organism evidence="1 2">
    <name type="scientific">Penicillium diatomitis</name>
    <dbReference type="NCBI Taxonomy" id="2819901"/>
    <lineage>
        <taxon>Eukaryota</taxon>
        <taxon>Fungi</taxon>
        <taxon>Dikarya</taxon>
        <taxon>Ascomycota</taxon>
        <taxon>Pezizomycotina</taxon>
        <taxon>Eurotiomycetes</taxon>
        <taxon>Eurotiomycetidae</taxon>
        <taxon>Eurotiales</taxon>
        <taxon>Aspergillaceae</taxon>
        <taxon>Penicillium</taxon>
    </lineage>
</organism>
<reference evidence="1" key="2">
    <citation type="journal article" date="2023" name="IMA Fungus">
        <title>Comparative genomic study of the Penicillium genus elucidates a diverse pangenome and 15 lateral gene transfer events.</title>
        <authorList>
            <person name="Petersen C."/>
            <person name="Sorensen T."/>
            <person name="Nielsen M.R."/>
            <person name="Sondergaard T.E."/>
            <person name="Sorensen J.L."/>
            <person name="Fitzpatrick D.A."/>
            <person name="Frisvad J.C."/>
            <person name="Nielsen K.L."/>
        </authorList>
    </citation>
    <scope>NUCLEOTIDE SEQUENCE</scope>
    <source>
        <strain evidence="1">IBT 30728</strain>
    </source>
</reference>